<organism evidence="1 2">
    <name type="scientific">Trifolium medium</name>
    <dbReference type="NCBI Taxonomy" id="97028"/>
    <lineage>
        <taxon>Eukaryota</taxon>
        <taxon>Viridiplantae</taxon>
        <taxon>Streptophyta</taxon>
        <taxon>Embryophyta</taxon>
        <taxon>Tracheophyta</taxon>
        <taxon>Spermatophyta</taxon>
        <taxon>Magnoliopsida</taxon>
        <taxon>eudicotyledons</taxon>
        <taxon>Gunneridae</taxon>
        <taxon>Pentapetalae</taxon>
        <taxon>rosids</taxon>
        <taxon>fabids</taxon>
        <taxon>Fabales</taxon>
        <taxon>Fabaceae</taxon>
        <taxon>Papilionoideae</taxon>
        <taxon>50 kb inversion clade</taxon>
        <taxon>NPAAA clade</taxon>
        <taxon>Hologalegina</taxon>
        <taxon>IRL clade</taxon>
        <taxon>Trifolieae</taxon>
        <taxon>Trifolium</taxon>
    </lineage>
</organism>
<keyword evidence="2" id="KW-1185">Reference proteome</keyword>
<evidence type="ECO:0000313" key="1">
    <source>
        <dbReference type="EMBL" id="MCI90142.1"/>
    </source>
</evidence>
<dbReference type="EMBL" id="LXQA011236246">
    <property type="protein sequence ID" value="MCI90142.1"/>
    <property type="molecule type" value="Genomic_DNA"/>
</dbReference>
<protein>
    <submittedName>
        <fullName evidence="1">Uncharacterized protein</fullName>
    </submittedName>
</protein>
<evidence type="ECO:0000313" key="2">
    <source>
        <dbReference type="Proteomes" id="UP000265520"/>
    </source>
</evidence>
<name>A0A392VRP8_9FABA</name>
<reference evidence="1 2" key="1">
    <citation type="journal article" date="2018" name="Front. Plant Sci.">
        <title>Red Clover (Trifolium pratense) and Zigzag Clover (T. medium) - A Picture of Genomic Similarities and Differences.</title>
        <authorList>
            <person name="Dluhosova J."/>
            <person name="Istvanek J."/>
            <person name="Nedelnik J."/>
            <person name="Repkova J."/>
        </authorList>
    </citation>
    <scope>NUCLEOTIDE SEQUENCE [LARGE SCALE GENOMIC DNA]</scope>
    <source>
        <strain evidence="2">cv. 10/8</strain>
        <tissue evidence="1">Leaf</tissue>
    </source>
</reference>
<feature type="non-terminal residue" evidence="1">
    <location>
        <position position="41"/>
    </location>
</feature>
<comment type="caution">
    <text evidence="1">The sequence shown here is derived from an EMBL/GenBank/DDBJ whole genome shotgun (WGS) entry which is preliminary data.</text>
</comment>
<proteinExistence type="predicted"/>
<accession>A0A392VRP8</accession>
<sequence>MKAMELQELGVEGTLGRGNTRKVKAQLKQQVVSFLSLESYD</sequence>
<dbReference type="Proteomes" id="UP000265520">
    <property type="component" value="Unassembled WGS sequence"/>
</dbReference>
<dbReference type="AlphaFoldDB" id="A0A392VRP8"/>